<evidence type="ECO:0000259" key="2">
    <source>
        <dbReference type="PROSITE" id="PS50943"/>
    </source>
</evidence>
<dbReference type="RefSeq" id="WP_138648478.1">
    <property type="nucleotide sequence ID" value="NZ_VCKW01000191.1"/>
</dbReference>
<sequence>MKDDAPSAADEFRKYIRARREELGLSIRQVAKKAGLDSGGLTTIENGRTVHSPRPETIRRLAYALDVPVTELLSRIGYDVTPTPPDLRSYLCEQYGHLPEDAIAAACAYVEHLADEYAIDPTGPVDREDENDERAIRTST</sequence>
<evidence type="ECO:0000256" key="1">
    <source>
        <dbReference type="SAM" id="MobiDB-lite"/>
    </source>
</evidence>
<dbReference type="InterPro" id="IPR001387">
    <property type="entry name" value="Cro/C1-type_HTH"/>
</dbReference>
<dbReference type="GO" id="GO:0003677">
    <property type="term" value="F:DNA binding"/>
    <property type="evidence" value="ECO:0007669"/>
    <property type="project" value="InterPro"/>
</dbReference>
<gene>
    <name evidence="3" type="ORF">ETD83_29485</name>
</gene>
<evidence type="ECO:0000313" key="4">
    <source>
        <dbReference type="Proteomes" id="UP000309174"/>
    </source>
</evidence>
<dbReference type="PROSITE" id="PS50943">
    <property type="entry name" value="HTH_CROC1"/>
    <property type="match status" value="1"/>
</dbReference>
<dbReference type="EMBL" id="VCKW01000191">
    <property type="protein sequence ID" value="TMQ91737.1"/>
    <property type="molecule type" value="Genomic_DNA"/>
</dbReference>
<protein>
    <submittedName>
        <fullName evidence="3">Helix-turn-helix transcriptional regulator</fullName>
    </submittedName>
</protein>
<name>A0A5C4J4H5_9ACTN</name>
<dbReference type="Gene3D" id="1.10.260.40">
    <property type="entry name" value="lambda repressor-like DNA-binding domains"/>
    <property type="match status" value="1"/>
</dbReference>
<dbReference type="OrthoDB" id="3210663at2"/>
<dbReference type="AlphaFoldDB" id="A0A5C4J4H5"/>
<proteinExistence type="predicted"/>
<comment type="caution">
    <text evidence="3">The sequence shown here is derived from an EMBL/GenBank/DDBJ whole genome shotgun (WGS) entry which is preliminary data.</text>
</comment>
<dbReference type="CDD" id="cd00093">
    <property type="entry name" value="HTH_XRE"/>
    <property type="match status" value="1"/>
</dbReference>
<dbReference type="InterPro" id="IPR010982">
    <property type="entry name" value="Lambda_DNA-bd_dom_sf"/>
</dbReference>
<organism evidence="3 4">
    <name type="scientific">Actinomadura soli</name>
    <dbReference type="NCBI Taxonomy" id="2508997"/>
    <lineage>
        <taxon>Bacteria</taxon>
        <taxon>Bacillati</taxon>
        <taxon>Actinomycetota</taxon>
        <taxon>Actinomycetes</taxon>
        <taxon>Streptosporangiales</taxon>
        <taxon>Thermomonosporaceae</taxon>
        <taxon>Actinomadura</taxon>
    </lineage>
</organism>
<keyword evidence="4" id="KW-1185">Reference proteome</keyword>
<accession>A0A5C4J4H5</accession>
<dbReference type="SMART" id="SM00530">
    <property type="entry name" value="HTH_XRE"/>
    <property type="match status" value="1"/>
</dbReference>
<evidence type="ECO:0000313" key="3">
    <source>
        <dbReference type="EMBL" id="TMQ91737.1"/>
    </source>
</evidence>
<dbReference type="Proteomes" id="UP000309174">
    <property type="component" value="Unassembled WGS sequence"/>
</dbReference>
<dbReference type="Pfam" id="PF13560">
    <property type="entry name" value="HTH_31"/>
    <property type="match status" value="1"/>
</dbReference>
<dbReference type="SUPFAM" id="SSF47413">
    <property type="entry name" value="lambda repressor-like DNA-binding domains"/>
    <property type="match status" value="1"/>
</dbReference>
<feature type="domain" description="HTH cro/C1-type" evidence="2">
    <location>
        <begin position="16"/>
        <end position="72"/>
    </location>
</feature>
<reference evidence="3 4" key="1">
    <citation type="submission" date="2019-05" db="EMBL/GenBank/DDBJ databases">
        <title>Draft genome sequence of Actinomadura sp. 14C53.</title>
        <authorList>
            <person name="Saricaoglu S."/>
            <person name="Isik K."/>
        </authorList>
    </citation>
    <scope>NUCLEOTIDE SEQUENCE [LARGE SCALE GENOMIC DNA]</scope>
    <source>
        <strain evidence="3 4">14C53</strain>
    </source>
</reference>
<feature type="region of interest" description="Disordered" evidence="1">
    <location>
        <begin position="120"/>
        <end position="140"/>
    </location>
</feature>